<dbReference type="AlphaFoldDB" id="A0A1Q6A2G2"/>
<proteinExistence type="predicted"/>
<gene>
    <name evidence="1" type="ORF">RG47T_3664</name>
</gene>
<keyword evidence="2" id="KW-1185">Reference proteome</keyword>
<protein>
    <submittedName>
        <fullName evidence="1">Uncharacterized protein</fullName>
    </submittedName>
</protein>
<organism evidence="1 2">
    <name type="scientific">Mucilaginibacter polytrichastri</name>
    <dbReference type="NCBI Taxonomy" id="1302689"/>
    <lineage>
        <taxon>Bacteria</taxon>
        <taxon>Pseudomonadati</taxon>
        <taxon>Bacteroidota</taxon>
        <taxon>Sphingobacteriia</taxon>
        <taxon>Sphingobacteriales</taxon>
        <taxon>Sphingobacteriaceae</taxon>
        <taxon>Mucilaginibacter</taxon>
    </lineage>
</organism>
<dbReference type="RefSeq" id="WP_074490806.1">
    <property type="nucleotide sequence ID" value="NZ_FPAM01000010.1"/>
</dbReference>
<dbReference type="EMBL" id="MPPL01000001">
    <property type="protein sequence ID" value="OKS88200.1"/>
    <property type="molecule type" value="Genomic_DNA"/>
</dbReference>
<reference evidence="1 2" key="1">
    <citation type="submission" date="2016-11" db="EMBL/GenBank/DDBJ databases">
        <title>Whole Genome Sequencing of Mucilaginibacter polytrichastri RG4-7(T) isolated from the moss sample.</title>
        <authorList>
            <person name="Li Y."/>
        </authorList>
    </citation>
    <scope>NUCLEOTIDE SEQUENCE [LARGE SCALE GENOMIC DNA]</scope>
    <source>
        <strain evidence="1 2">RG4-7</strain>
    </source>
</reference>
<name>A0A1Q6A2G2_9SPHI</name>
<evidence type="ECO:0000313" key="1">
    <source>
        <dbReference type="EMBL" id="OKS88200.1"/>
    </source>
</evidence>
<evidence type="ECO:0000313" key="2">
    <source>
        <dbReference type="Proteomes" id="UP000186720"/>
    </source>
</evidence>
<comment type="caution">
    <text evidence="1">The sequence shown here is derived from an EMBL/GenBank/DDBJ whole genome shotgun (WGS) entry which is preliminary data.</text>
</comment>
<accession>A0A1Q6A2G2</accession>
<dbReference type="Proteomes" id="UP000186720">
    <property type="component" value="Unassembled WGS sequence"/>
</dbReference>
<sequence length="109" mass="12375">MCVFDDFLDGKDFLDLNDQKTIEKDLAAFIDKYGSETATGYLQAVSDITYKIFHILYTYDATDTINLISNSDGKTRKELIKLAVKNQRLLEVCKTSISPKKSKNNNQPD</sequence>